<dbReference type="Proteomes" id="UP000265200">
    <property type="component" value="Chromosome 21"/>
</dbReference>
<comment type="subcellular location">
    <subcellularLocation>
        <location evidence="8">Cytoplasm</location>
    </subcellularLocation>
</comment>
<keyword evidence="6 8" id="KW-0378">Hydrolase</keyword>
<dbReference type="GO" id="GO:0018738">
    <property type="term" value="F:S-formylglutathione hydrolase activity"/>
    <property type="evidence" value="ECO:0007669"/>
    <property type="project" value="UniProtKB-EC"/>
</dbReference>
<protein>
    <recommendedName>
        <fullName evidence="4 8">S-formylglutathione hydrolase</fullName>
        <ecNumber evidence="3 8">3.1.2.12</ecNumber>
    </recommendedName>
</protein>
<evidence type="ECO:0000256" key="5">
    <source>
        <dbReference type="ARBA" id="ARBA00022487"/>
    </source>
</evidence>
<feature type="active site" description="Charge relay system" evidence="7">
    <location>
        <position position="243"/>
    </location>
</feature>
<reference evidence="9" key="4">
    <citation type="submission" date="2025-09" db="UniProtKB">
        <authorList>
            <consortium name="Ensembl"/>
        </authorList>
    </citation>
    <scope>IDENTIFICATION</scope>
    <source>
        <strain evidence="9">HSOK</strain>
    </source>
</reference>
<evidence type="ECO:0000256" key="1">
    <source>
        <dbReference type="ARBA" id="ARBA00002608"/>
    </source>
</evidence>
<name>A0A3P9HK11_ORYLA</name>
<feature type="active site" description="Charge relay system" evidence="7">
    <location>
        <position position="166"/>
    </location>
</feature>
<sequence length="299" mass="33092">MSSCRPVSVFDAFVLSSCDIMCWLPLWLQPLIGALCPFLCRPDMHRAELHHQGRQSAGCCRARPHHRGSGHQPTYERAHTRSVCLQRSPGFGMVVTALALPSGGCGIEGEDESWDFGTGAGFYVDATQDPWKTNYRMYSYVTEELPKLINANFPTHPDRISISGHSMGGHGALICALKNPGKYKAVSAFAPICNPMQCPWGQKAFAGYLGSDRSTWEAFDATVLAASYSGPQLDILIDQGRDDQFLSASQLLPDNLIAVCSEKKIPVVFRLQPGYDHSYFFIYSFISDHIKHHAKYLNA</sequence>
<dbReference type="EC" id="3.1.2.12" evidence="3 8"/>
<keyword evidence="5 8" id="KW-0719">Serine esterase</keyword>
<dbReference type="AlphaFoldDB" id="A0A3P9HK11"/>
<comment type="function">
    <text evidence="1 8">Serine hydrolase involved in the detoxification of formaldehyde.</text>
</comment>
<accession>A0A3P9HK11</accession>
<proteinExistence type="inferred from homology"/>
<evidence type="ECO:0000256" key="7">
    <source>
        <dbReference type="PIRSR" id="PIRSR614186-1"/>
    </source>
</evidence>
<dbReference type="InterPro" id="IPR000801">
    <property type="entry name" value="Esterase-like"/>
</dbReference>
<dbReference type="SUPFAM" id="SSF53474">
    <property type="entry name" value="alpha/beta-Hydrolases"/>
    <property type="match status" value="1"/>
</dbReference>
<reference evidence="9" key="3">
    <citation type="submission" date="2025-08" db="UniProtKB">
        <authorList>
            <consortium name="Ensembl"/>
        </authorList>
    </citation>
    <scope>IDENTIFICATION</scope>
    <source>
        <strain evidence="9">HSOK</strain>
    </source>
</reference>
<keyword evidence="8" id="KW-0963">Cytoplasm</keyword>
<comment type="similarity">
    <text evidence="2 8">Belongs to the esterase D family.</text>
</comment>
<organism evidence="9 10">
    <name type="scientific">Oryzias latipes</name>
    <name type="common">Japanese rice fish</name>
    <name type="synonym">Japanese killifish</name>
    <dbReference type="NCBI Taxonomy" id="8090"/>
    <lineage>
        <taxon>Eukaryota</taxon>
        <taxon>Metazoa</taxon>
        <taxon>Chordata</taxon>
        <taxon>Craniata</taxon>
        <taxon>Vertebrata</taxon>
        <taxon>Euteleostomi</taxon>
        <taxon>Actinopterygii</taxon>
        <taxon>Neopterygii</taxon>
        <taxon>Teleostei</taxon>
        <taxon>Neoteleostei</taxon>
        <taxon>Acanthomorphata</taxon>
        <taxon>Ovalentaria</taxon>
        <taxon>Atherinomorphae</taxon>
        <taxon>Beloniformes</taxon>
        <taxon>Adrianichthyidae</taxon>
        <taxon>Oryziinae</taxon>
        <taxon>Oryzias</taxon>
    </lineage>
</organism>
<dbReference type="GO" id="GO:0005737">
    <property type="term" value="C:cytoplasm"/>
    <property type="evidence" value="ECO:0007669"/>
    <property type="project" value="UniProtKB-SubCell"/>
</dbReference>
<reference evidence="9 10" key="2">
    <citation type="submission" date="2017-04" db="EMBL/GenBank/DDBJ databases">
        <title>CpG methylation of centromeres and impact of large insertions on vertebrate speciation.</title>
        <authorList>
            <person name="Ichikawa K."/>
            <person name="Yoshimura J."/>
            <person name="Morishita S."/>
        </authorList>
    </citation>
    <scope>NUCLEOTIDE SEQUENCE</scope>
    <source>
        <strain evidence="9 10">HSOK</strain>
    </source>
</reference>
<evidence type="ECO:0000313" key="10">
    <source>
        <dbReference type="Proteomes" id="UP000265200"/>
    </source>
</evidence>
<dbReference type="Ensembl" id="ENSORLT00015001752.1">
    <property type="protein sequence ID" value="ENSORLP00015007883.1"/>
    <property type="gene ID" value="ENSORLG00015008708.1"/>
</dbReference>
<dbReference type="InterPro" id="IPR029058">
    <property type="entry name" value="AB_hydrolase_fold"/>
</dbReference>
<feature type="active site" description="Charge relay system" evidence="7">
    <location>
        <position position="277"/>
    </location>
</feature>
<dbReference type="Pfam" id="PF00756">
    <property type="entry name" value="Esterase"/>
    <property type="match status" value="1"/>
</dbReference>
<evidence type="ECO:0000256" key="6">
    <source>
        <dbReference type="ARBA" id="ARBA00022801"/>
    </source>
</evidence>
<dbReference type="PANTHER" id="PTHR10061:SF0">
    <property type="entry name" value="S-FORMYLGLUTATHIONE HYDROLASE"/>
    <property type="match status" value="1"/>
</dbReference>
<dbReference type="NCBIfam" id="TIGR02821">
    <property type="entry name" value="fghA_ester_D"/>
    <property type="match status" value="1"/>
</dbReference>
<comment type="catalytic activity">
    <reaction evidence="8">
        <text>S-formylglutathione + H2O = formate + glutathione + H(+)</text>
        <dbReference type="Rhea" id="RHEA:14961"/>
        <dbReference type="ChEBI" id="CHEBI:15377"/>
        <dbReference type="ChEBI" id="CHEBI:15378"/>
        <dbReference type="ChEBI" id="CHEBI:15740"/>
        <dbReference type="ChEBI" id="CHEBI:57688"/>
        <dbReference type="ChEBI" id="CHEBI:57925"/>
        <dbReference type="EC" id="3.1.2.12"/>
    </reaction>
</comment>
<dbReference type="PANTHER" id="PTHR10061">
    <property type="entry name" value="S-FORMYLGLUTATHIONE HYDROLASE"/>
    <property type="match status" value="1"/>
</dbReference>
<evidence type="ECO:0000256" key="3">
    <source>
        <dbReference type="ARBA" id="ARBA00012479"/>
    </source>
</evidence>
<dbReference type="GO" id="GO:0046294">
    <property type="term" value="P:formaldehyde catabolic process"/>
    <property type="evidence" value="ECO:0007669"/>
    <property type="project" value="InterPro"/>
</dbReference>
<evidence type="ECO:0000256" key="2">
    <source>
        <dbReference type="ARBA" id="ARBA00005622"/>
    </source>
</evidence>
<evidence type="ECO:0000256" key="8">
    <source>
        <dbReference type="RuleBase" id="RU363068"/>
    </source>
</evidence>
<evidence type="ECO:0000256" key="4">
    <source>
        <dbReference type="ARBA" id="ARBA00016774"/>
    </source>
</evidence>
<evidence type="ECO:0000313" key="9">
    <source>
        <dbReference type="Ensembl" id="ENSORLP00015007883.1"/>
    </source>
</evidence>
<reference key="1">
    <citation type="journal article" date="2007" name="Nature">
        <title>The medaka draft genome and insights into vertebrate genome evolution.</title>
        <authorList>
            <person name="Kasahara M."/>
            <person name="Naruse K."/>
            <person name="Sasaki S."/>
            <person name="Nakatani Y."/>
            <person name="Qu W."/>
            <person name="Ahsan B."/>
            <person name="Yamada T."/>
            <person name="Nagayasu Y."/>
            <person name="Doi K."/>
            <person name="Kasai Y."/>
            <person name="Jindo T."/>
            <person name="Kobayashi D."/>
            <person name="Shimada A."/>
            <person name="Toyoda A."/>
            <person name="Kuroki Y."/>
            <person name="Fujiyama A."/>
            <person name="Sasaki T."/>
            <person name="Shimizu A."/>
            <person name="Asakawa S."/>
            <person name="Shimizu N."/>
            <person name="Hashimoto S."/>
            <person name="Yang J."/>
            <person name="Lee Y."/>
            <person name="Matsushima K."/>
            <person name="Sugano S."/>
            <person name="Sakaizumi M."/>
            <person name="Narita T."/>
            <person name="Ohishi K."/>
            <person name="Haga S."/>
            <person name="Ohta F."/>
            <person name="Nomoto H."/>
            <person name="Nogata K."/>
            <person name="Morishita T."/>
            <person name="Endo T."/>
            <person name="Shin-I T."/>
            <person name="Takeda H."/>
            <person name="Morishita S."/>
            <person name="Kohara Y."/>
        </authorList>
    </citation>
    <scope>NUCLEOTIDE SEQUENCE [LARGE SCALE GENOMIC DNA]</scope>
    <source>
        <strain>Hd-rR</strain>
    </source>
</reference>
<dbReference type="InterPro" id="IPR014186">
    <property type="entry name" value="S-formylglutathione_hydrol"/>
</dbReference>
<dbReference type="Gene3D" id="3.40.50.1820">
    <property type="entry name" value="alpha/beta hydrolase"/>
    <property type="match status" value="1"/>
</dbReference>
<dbReference type="GO" id="GO:0052689">
    <property type="term" value="F:carboxylic ester hydrolase activity"/>
    <property type="evidence" value="ECO:0007669"/>
    <property type="project" value="UniProtKB-KW"/>
</dbReference>